<name>A0A6A0B9S3_9LACT</name>
<dbReference type="AlphaFoldDB" id="A0A6A0B9S3"/>
<sequence>MKVEYEELLSKNYDEAVVFLLKKYGPATADYYSEKSYNRFKAGEIKSIAKGKISRTSEGLYCHHIDEDKVIMISTQDVIKMLDIPYDYQRKERLVYCDLIEHGILHVLIAIENKNKSTLGTVGIGGYINFIRPELYLWFIMNEVPTATWRKNCYEKVYMEKNEAIELLAKIDNFLVNNYQITHEMINEATENYFYKIR</sequence>
<evidence type="ECO:0000313" key="1">
    <source>
        <dbReference type="EMBL" id="GFH42199.1"/>
    </source>
</evidence>
<gene>
    <name evidence="1" type="ORF">Hs30E_07500</name>
</gene>
<proteinExistence type="predicted"/>
<protein>
    <submittedName>
        <fullName evidence="1">Uncharacterized protein</fullName>
    </submittedName>
</protein>
<reference evidence="1 2" key="1">
    <citation type="submission" date="2020-02" db="EMBL/GenBank/DDBJ databases">
        <title>Draft genome sequence of Lactococcus sp. Hs30E4-3.</title>
        <authorList>
            <person name="Noda S."/>
            <person name="Yuki M."/>
            <person name="Ohkuma M."/>
        </authorList>
    </citation>
    <scope>NUCLEOTIDE SEQUENCE [LARGE SCALE GENOMIC DNA]</scope>
    <source>
        <strain evidence="1 2">Hs30E4-3</strain>
    </source>
</reference>
<dbReference type="EMBL" id="BLLI01000015">
    <property type="protein sequence ID" value="GFH42199.1"/>
    <property type="molecule type" value="Genomic_DNA"/>
</dbReference>
<keyword evidence="2" id="KW-1185">Reference proteome</keyword>
<comment type="caution">
    <text evidence="1">The sequence shown here is derived from an EMBL/GenBank/DDBJ whole genome shotgun (WGS) entry which is preliminary data.</text>
</comment>
<organism evidence="1 2">
    <name type="scientific">Pseudolactococcus hodotermopsidis</name>
    <dbReference type="NCBI Taxonomy" id="2709157"/>
    <lineage>
        <taxon>Bacteria</taxon>
        <taxon>Bacillati</taxon>
        <taxon>Bacillota</taxon>
        <taxon>Bacilli</taxon>
        <taxon>Lactobacillales</taxon>
        <taxon>Streptococcaceae</taxon>
        <taxon>Pseudolactococcus</taxon>
    </lineage>
</organism>
<dbReference type="Proteomes" id="UP000480303">
    <property type="component" value="Unassembled WGS sequence"/>
</dbReference>
<accession>A0A6A0B9S3</accession>
<evidence type="ECO:0000313" key="2">
    <source>
        <dbReference type="Proteomes" id="UP000480303"/>
    </source>
</evidence>